<dbReference type="InterPro" id="IPR002575">
    <property type="entry name" value="Aminoglycoside_PTrfase"/>
</dbReference>
<dbReference type="AlphaFoldDB" id="A0A161Q750"/>
<sequence length="338" mass="40736">MKQKQADQLYTSILFYYDLYPEHIEDFGKIKRVESNHGVFALKETQLTPLQADEFVQAMRMLTKHNYQQVVPIIPTKYGEYVVSTKEHSYYLMPWVEPVEYLGRETQEEKIVAQMAIIHRLTVQTQKISKEKIDKSYQSLLSHWEHRRMELSRFTDRCEAKTYMSPFELSFVTHSYMLDQMAERAQYHLEKWYEACSEKEKYRIALCHSRLTRSHSIFNLENEPLLINFERASLDTPARDIAGFCRFSFPKAMWSEDEVMKWFYRYERHLPLLDEEKHLICAYLNFPEPIVFAVEFYLNQRRSISEIEHVQRLEKRLLAMRKVQRLTQKLIVEQDEEQ</sequence>
<dbReference type="STRING" id="519424.AZF04_05845"/>
<dbReference type="PANTHER" id="PTHR39179">
    <property type="entry name" value="SPORE COAT PROTEIN I"/>
    <property type="match status" value="1"/>
</dbReference>
<reference evidence="2" key="1">
    <citation type="submission" date="2016-02" db="EMBL/GenBank/DDBJ databases">
        <title>Genome sequence of Bacillus trypoxylicola KCTC 13244(T).</title>
        <authorList>
            <person name="Jeong H."/>
            <person name="Park S.-H."/>
            <person name="Choi S.-K."/>
        </authorList>
    </citation>
    <scope>NUCLEOTIDE SEQUENCE [LARGE SCALE GENOMIC DNA]</scope>
    <source>
        <strain evidence="2">KCTC 13244</strain>
    </source>
</reference>
<dbReference type="Pfam" id="PF01636">
    <property type="entry name" value="APH"/>
    <property type="match status" value="1"/>
</dbReference>
<dbReference type="EMBL" id="LTAO01000012">
    <property type="protein sequence ID" value="KYG32288.1"/>
    <property type="molecule type" value="Genomic_DNA"/>
</dbReference>
<dbReference type="PANTHER" id="PTHR39179:SF3">
    <property type="entry name" value="COTS-RELATED PROTEIN"/>
    <property type="match status" value="1"/>
</dbReference>
<protein>
    <submittedName>
        <fullName evidence="2">Spore coat protein YsxE</fullName>
    </submittedName>
</protein>
<dbReference type="Gene3D" id="3.90.1200.10">
    <property type="match status" value="1"/>
</dbReference>
<dbReference type="InterPro" id="IPR047175">
    <property type="entry name" value="CotS-like"/>
</dbReference>
<evidence type="ECO:0000259" key="1">
    <source>
        <dbReference type="Pfam" id="PF01636"/>
    </source>
</evidence>
<keyword evidence="2" id="KW-0946">Virion</keyword>
<dbReference type="RefSeq" id="WP_061948568.1">
    <property type="nucleotide sequence ID" value="NZ_LTAO01000012.1"/>
</dbReference>
<evidence type="ECO:0000313" key="3">
    <source>
        <dbReference type="Proteomes" id="UP000075806"/>
    </source>
</evidence>
<proteinExistence type="predicted"/>
<dbReference type="InterPro" id="IPR011009">
    <property type="entry name" value="Kinase-like_dom_sf"/>
</dbReference>
<dbReference type="Proteomes" id="UP000075806">
    <property type="component" value="Unassembled WGS sequence"/>
</dbReference>
<evidence type="ECO:0000313" key="2">
    <source>
        <dbReference type="EMBL" id="KYG32288.1"/>
    </source>
</evidence>
<name>A0A161Q750_9BACI</name>
<dbReference type="GO" id="GO:0042601">
    <property type="term" value="C:endospore-forming forespore"/>
    <property type="evidence" value="ECO:0007669"/>
    <property type="project" value="TreeGrafter"/>
</dbReference>
<feature type="domain" description="Aminoglycoside phosphotransferase" evidence="1">
    <location>
        <begin position="39"/>
        <end position="268"/>
    </location>
</feature>
<keyword evidence="3" id="KW-1185">Reference proteome</keyword>
<dbReference type="Gene3D" id="3.30.200.20">
    <property type="entry name" value="Phosphorylase Kinase, domain 1"/>
    <property type="match status" value="1"/>
</dbReference>
<dbReference type="InterPro" id="IPR014253">
    <property type="entry name" value="Spore_coat_YsxE"/>
</dbReference>
<dbReference type="SUPFAM" id="SSF56112">
    <property type="entry name" value="Protein kinase-like (PK-like)"/>
    <property type="match status" value="1"/>
</dbReference>
<accession>A0A161Q750</accession>
<dbReference type="NCBIfam" id="TIGR02904">
    <property type="entry name" value="spore_ysxE"/>
    <property type="match status" value="1"/>
</dbReference>
<gene>
    <name evidence="2" type="ORF">AZF04_05845</name>
</gene>
<comment type="caution">
    <text evidence="2">The sequence shown here is derived from an EMBL/GenBank/DDBJ whole genome shotgun (WGS) entry which is preliminary data.</text>
</comment>
<dbReference type="OrthoDB" id="2379727at2"/>
<keyword evidence="2" id="KW-0167">Capsid protein</keyword>
<organism evidence="2 3">
    <name type="scientific">Alkalihalobacillus trypoxylicola</name>
    <dbReference type="NCBI Taxonomy" id="519424"/>
    <lineage>
        <taxon>Bacteria</taxon>
        <taxon>Bacillati</taxon>
        <taxon>Bacillota</taxon>
        <taxon>Bacilli</taxon>
        <taxon>Bacillales</taxon>
        <taxon>Bacillaceae</taxon>
        <taxon>Alkalihalobacillus</taxon>
    </lineage>
</organism>